<evidence type="ECO:0000313" key="1">
    <source>
        <dbReference type="EMBL" id="MFK4446123.1"/>
    </source>
</evidence>
<evidence type="ECO:0000313" key="2">
    <source>
        <dbReference type="Proteomes" id="UP001620514"/>
    </source>
</evidence>
<organism evidence="1 2">
    <name type="scientific">Caballeronia udeis</name>
    <dbReference type="NCBI Taxonomy" id="1232866"/>
    <lineage>
        <taxon>Bacteria</taxon>
        <taxon>Pseudomonadati</taxon>
        <taxon>Pseudomonadota</taxon>
        <taxon>Betaproteobacteria</taxon>
        <taxon>Burkholderiales</taxon>
        <taxon>Burkholderiaceae</taxon>
        <taxon>Caballeronia</taxon>
    </lineage>
</organism>
<reference evidence="1 2" key="1">
    <citation type="submission" date="2024-10" db="EMBL/GenBank/DDBJ databases">
        <authorList>
            <person name="Deangelis K."/>
            <person name="Huntemann M."/>
            <person name="Clum A."/>
            <person name="Wang J."/>
            <person name="Palaniappan K."/>
            <person name="Ritter S."/>
            <person name="Chen I.-M."/>
            <person name="Stamatis D."/>
            <person name="Reddy T."/>
            <person name="O'Malley R."/>
            <person name="Daum C."/>
            <person name="Ng V."/>
            <person name="Ivanova N."/>
            <person name="Kyrpides N."/>
            <person name="Woyke T."/>
        </authorList>
    </citation>
    <scope>NUCLEOTIDE SEQUENCE [LARGE SCALE GENOMIC DNA]</scope>
    <source>
        <strain evidence="1 2">GAS97</strain>
    </source>
</reference>
<gene>
    <name evidence="1" type="ORF">ABH943_006155</name>
</gene>
<reference evidence="1 2" key="2">
    <citation type="submission" date="2024-11" db="EMBL/GenBank/DDBJ databases">
        <title>Using genomics to understand microbial adaptation to soil warming.</title>
        <authorList>
            <person name="Deangelis K.M. PhD."/>
        </authorList>
    </citation>
    <scope>NUCLEOTIDE SEQUENCE [LARGE SCALE GENOMIC DNA]</scope>
    <source>
        <strain evidence="1 2">GAS97</strain>
    </source>
</reference>
<proteinExistence type="predicted"/>
<keyword evidence="2" id="KW-1185">Reference proteome</keyword>
<name>A0ABW8MR15_9BURK</name>
<comment type="caution">
    <text evidence="1">The sequence shown here is derived from an EMBL/GenBank/DDBJ whole genome shotgun (WGS) entry which is preliminary data.</text>
</comment>
<sequence length="95" mass="10152">MKTIGSIRITGDWSAEQSAGVGIEGAPPSLTSQRPHASLAVSETLNHVIVQNRTLRAGMRIDGVAVSEPTDRDTNGRRRSTADLFAEIKIGVLKL</sequence>
<dbReference type="EMBL" id="JBIYDN010000023">
    <property type="protein sequence ID" value="MFK4446123.1"/>
    <property type="molecule type" value="Genomic_DNA"/>
</dbReference>
<protein>
    <submittedName>
        <fullName evidence="1">Uncharacterized protein</fullName>
    </submittedName>
</protein>
<dbReference type="Proteomes" id="UP001620514">
    <property type="component" value="Unassembled WGS sequence"/>
</dbReference>
<accession>A0ABW8MR15</accession>